<sequence length="43" mass="4850">MNVMGGEYPSTWDHAESLEAAGQELSEAEQRELDEQTPTVQER</sequence>
<evidence type="ECO:0000313" key="3">
    <source>
        <dbReference type="Proteomes" id="UP001596380"/>
    </source>
</evidence>
<protein>
    <submittedName>
        <fullName evidence="2">Uncharacterized protein</fullName>
    </submittedName>
</protein>
<keyword evidence="3" id="KW-1185">Reference proteome</keyword>
<dbReference type="EMBL" id="JBHSXS010000022">
    <property type="protein sequence ID" value="MFC6883801.1"/>
    <property type="molecule type" value="Genomic_DNA"/>
</dbReference>
<organism evidence="2 3">
    <name type="scientific">Actinomadura yumaensis</name>
    <dbReference type="NCBI Taxonomy" id="111807"/>
    <lineage>
        <taxon>Bacteria</taxon>
        <taxon>Bacillati</taxon>
        <taxon>Actinomycetota</taxon>
        <taxon>Actinomycetes</taxon>
        <taxon>Streptosporangiales</taxon>
        <taxon>Thermomonosporaceae</taxon>
        <taxon>Actinomadura</taxon>
    </lineage>
</organism>
<reference evidence="3" key="1">
    <citation type="journal article" date="2019" name="Int. J. Syst. Evol. Microbiol.">
        <title>The Global Catalogue of Microorganisms (GCM) 10K type strain sequencing project: providing services to taxonomists for standard genome sequencing and annotation.</title>
        <authorList>
            <consortium name="The Broad Institute Genomics Platform"/>
            <consortium name="The Broad Institute Genome Sequencing Center for Infectious Disease"/>
            <person name="Wu L."/>
            <person name="Ma J."/>
        </authorList>
    </citation>
    <scope>NUCLEOTIDE SEQUENCE [LARGE SCALE GENOMIC DNA]</scope>
    <source>
        <strain evidence="3">JCM 3369</strain>
    </source>
</reference>
<proteinExistence type="predicted"/>
<comment type="caution">
    <text evidence="2">The sequence shown here is derived from an EMBL/GenBank/DDBJ whole genome shotgun (WGS) entry which is preliminary data.</text>
</comment>
<name>A0ABW2CPV2_9ACTN</name>
<accession>A0ABW2CPV2</accession>
<gene>
    <name evidence="2" type="ORF">ACFQKB_28860</name>
</gene>
<evidence type="ECO:0000256" key="1">
    <source>
        <dbReference type="SAM" id="MobiDB-lite"/>
    </source>
</evidence>
<evidence type="ECO:0000313" key="2">
    <source>
        <dbReference type="EMBL" id="MFC6883801.1"/>
    </source>
</evidence>
<dbReference type="RefSeq" id="WP_302931016.1">
    <property type="nucleotide sequence ID" value="NZ_JBHSXE010000001.1"/>
</dbReference>
<dbReference type="Proteomes" id="UP001596380">
    <property type="component" value="Unassembled WGS sequence"/>
</dbReference>
<feature type="region of interest" description="Disordered" evidence="1">
    <location>
        <begin position="1"/>
        <end position="43"/>
    </location>
</feature>